<sequence length="84" mass="9796">MSDEAMEFLSYAEALKIVAAIQEEEDIHDKNRRVLTVYNYDDRELCWFDFDEVMAAVGEVPAGERKQSVQDYILKHIPTWALDI</sequence>
<protein>
    <submittedName>
        <fullName evidence="1">Uncharacterized protein</fullName>
    </submittedName>
</protein>
<organism evidence="1 2">
    <name type="scientific">Desulfofustis glycolicus DSM 9705</name>
    <dbReference type="NCBI Taxonomy" id="1121409"/>
    <lineage>
        <taxon>Bacteria</taxon>
        <taxon>Pseudomonadati</taxon>
        <taxon>Thermodesulfobacteriota</taxon>
        <taxon>Desulfobulbia</taxon>
        <taxon>Desulfobulbales</taxon>
        <taxon>Desulfocapsaceae</taxon>
        <taxon>Desulfofustis</taxon>
    </lineage>
</organism>
<reference evidence="1 2" key="1">
    <citation type="submission" date="2016-11" db="EMBL/GenBank/DDBJ databases">
        <authorList>
            <person name="Jaros S."/>
            <person name="Januszkiewicz K."/>
            <person name="Wedrychowicz H."/>
        </authorList>
    </citation>
    <scope>NUCLEOTIDE SEQUENCE [LARGE SCALE GENOMIC DNA]</scope>
    <source>
        <strain evidence="1 2">DSM 9705</strain>
    </source>
</reference>
<evidence type="ECO:0000313" key="2">
    <source>
        <dbReference type="Proteomes" id="UP000184139"/>
    </source>
</evidence>
<dbReference type="EMBL" id="FQXS01000018">
    <property type="protein sequence ID" value="SHH96234.1"/>
    <property type="molecule type" value="Genomic_DNA"/>
</dbReference>
<gene>
    <name evidence="1" type="ORF">SAMN02745124_02869</name>
</gene>
<evidence type="ECO:0000313" key="1">
    <source>
        <dbReference type="EMBL" id="SHH96234.1"/>
    </source>
</evidence>
<proteinExistence type="predicted"/>
<dbReference type="Proteomes" id="UP000184139">
    <property type="component" value="Unassembled WGS sequence"/>
</dbReference>
<keyword evidence="2" id="KW-1185">Reference proteome</keyword>
<dbReference type="RefSeq" id="WP_073377177.1">
    <property type="nucleotide sequence ID" value="NZ_FQXS01000018.1"/>
</dbReference>
<accession>A0A1M5X9M8</accession>
<name>A0A1M5X9M8_9BACT</name>
<dbReference type="AlphaFoldDB" id="A0A1M5X9M8"/>
<dbReference type="OrthoDB" id="5432180at2"/>